<dbReference type="Proteomes" id="UP000593565">
    <property type="component" value="Unassembled WGS sequence"/>
</dbReference>
<gene>
    <name evidence="2" type="ORF">AMELA_G00093960</name>
</gene>
<dbReference type="AlphaFoldDB" id="A0A7J6AZE0"/>
<name>A0A7J6AZE0_AMEME</name>
<evidence type="ECO:0000313" key="3">
    <source>
        <dbReference type="Proteomes" id="UP000593565"/>
    </source>
</evidence>
<proteinExistence type="predicted"/>
<dbReference type="EMBL" id="JAAGNN010000007">
    <property type="protein sequence ID" value="KAF4087321.1"/>
    <property type="molecule type" value="Genomic_DNA"/>
</dbReference>
<sequence>MQAGVYVARKISSAVRGDEDKDQPVLTPCSLTQANKRQSQKRLMAEKMSSPDLDDGAVCVPPADTAVQKYSS</sequence>
<protein>
    <submittedName>
        <fullName evidence="2">Uncharacterized protein</fullName>
    </submittedName>
</protein>
<keyword evidence="3" id="KW-1185">Reference proteome</keyword>
<reference evidence="2 3" key="1">
    <citation type="submission" date="2020-02" db="EMBL/GenBank/DDBJ databases">
        <title>A chromosome-scale genome assembly of the black bullhead catfish (Ameiurus melas).</title>
        <authorList>
            <person name="Wen M."/>
            <person name="Zham M."/>
            <person name="Cabau C."/>
            <person name="Klopp C."/>
            <person name="Donnadieu C."/>
            <person name="Roques C."/>
            <person name="Bouchez O."/>
            <person name="Lampietro C."/>
            <person name="Jouanno E."/>
            <person name="Herpin A."/>
            <person name="Louis A."/>
            <person name="Berthelot C."/>
            <person name="Parey E."/>
            <person name="Roest-Crollius H."/>
            <person name="Braasch I."/>
            <person name="Postlethwait J."/>
            <person name="Robinson-Rechavi M."/>
            <person name="Echchiki A."/>
            <person name="Begum T."/>
            <person name="Montfort J."/>
            <person name="Schartl M."/>
            <person name="Bobe J."/>
            <person name="Guiguen Y."/>
        </authorList>
    </citation>
    <scope>NUCLEOTIDE SEQUENCE [LARGE SCALE GENOMIC DNA]</scope>
    <source>
        <strain evidence="2">M_S1</strain>
        <tissue evidence="2">Blood</tissue>
    </source>
</reference>
<accession>A0A7J6AZE0</accession>
<evidence type="ECO:0000256" key="1">
    <source>
        <dbReference type="SAM" id="MobiDB-lite"/>
    </source>
</evidence>
<evidence type="ECO:0000313" key="2">
    <source>
        <dbReference type="EMBL" id="KAF4087321.1"/>
    </source>
</evidence>
<comment type="caution">
    <text evidence="2">The sequence shown here is derived from an EMBL/GenBank/DDBJ whole genome shotgun (WGS) entry which is preliminary data.</text>
</comment>
<feature type="region of interest" description="Disordered" evidence="1">
    <location>
        <begin position="16"/>
        <end position="72"/>
    </location>
</feature>
<organism evidence="2 3">
    <name type="scientific">Ameiurus melas</name>
    <name type="common">Black bullhead</name>
    <name type="synonym">Silurus melas</name>
    <dbReference type="NCBI Taxonomy" id="219545"/>
    <lineage>
        <taxon>Eukaryota</taxon>
        <taxon>Metazoa</taxon>
        <taxon>Chordata</taxon>
        <taxon>Craniata</taxon>
        <taxon>Vertebrata</taxon>
        <taxon>Euteleostomi</taxon>
        <taxon>Actinopterygii</taxon>
        <taxon>Neopterygii</taxon>
        <taxon>Teleostei</taxon>
        <taxon>Ostariophysi</taxon>
        <taxon>Siluriformes</taxon>
        <taxon>Ictaluridae</taxon>
        <taxon>Ameiurus</taxon>
    </lineage>
</organism>